<name>A0A1R3K2R0_9ROSI</name>
<accession>A0A1R3K2R0</accession>
<dbReference type="GO" id="GO:0005524">
    <property type="term" value="F:ATP binding"/>
    <property type="evidence" value="ECO:0007669"/>
    <property type="project" value="InterPro"/>
</dbReference>
<dbReference type="GO" id="GO:0004672">
    <property type="term" value="F:protein kinase activity"/>
    <property type="evidence" value="ECO:0007669"/>
    <property type="project" value="InterPro"/>
</dbReference>
<evidence type="ECO:0000259" key="4">
    <source>
        <dbReference type="PROSITE" id="PS51806"/>
    </source>
</evidence>
<dbReference type="GO" id="GO:0006351">
    <property type="term" value="P:DNA-templated transcription"/>
    <property type="evidence" value="ECO:0007669"/>
    <property type="project" value="InterPro"/>
</dbReference>
<dbReference type="InterPro" id="IPR013785">
    <property type="entry name" value="Aldolase_TIM"/>
</dbReference>
<dbReference type="STRING" id="93759.A0A1R3K2R0"/>
<dbReference type="Proteomes" id="UP000187203">
    <property type="component" value="Unassembled WGS sequence"/>
</dbReference>
<organism evidence="5 6">
    <name type="scientific">Corchorus olitorius</name>
    <dbReference type="NCBI Taxonomy" id="93759"/>
    <lineage>
        <taxon>Eukaryota</taxon>
        <taxon>Viridiplantae</taxon>
        <taxon>Streptophyta</taxon>
        <taxon>Embryophyta</taxon>
        <taxon>Tracheophyta</taxon>
        <taxon>Spermatophyta</taxon>
        <taxon>Magnoliopsida</taxon>
        <taxon>eudicotyledons</taxon>
        <taxon>Gunneridae</taxon>
        <taxon>Pentapetalae</taxon>
        <taxon>rosids</taxon>
        <taxon>malvids</taxon>
        <taxon>Malvales</taxon>
        <taxon>Malvaceae</taxon>
        <taxon>Grewioideae</taxon>
        <taxon>Apeibeae</taxon>
        <taxon>Corchorus</taxon>
    </lineage>
</organism>
<proteinExistence type="predicted"/>
<dbReference type="SUPFAM" id="SSF56112">
    <property type="entry name" value="Protein kinase-like (PK-like)"/>
    <property type="match status" value="1"/>
</dbReference>
<evidence type="ECO:0000256" key="1">
    <source>
        <dbReference type="SAM" id="Coils"/>
    </source>
</evidence>
<protein>
    <recommendedName>
        <fullName evidence="7">Protein kinase domain-containing protein</fullName>
    </recommendedName>
</protein>
<evidence type="ECO:0000313" key="6">
    <source>
        <dbReference type="Proteomes" id="UP000187203"/>
    </source>
</evidence>
<dbReference type="PROSITE" id="PS51806">
    <property type="entry name" value="DOG1"/>
    <property type="match status" value="1"/>
</dbReference>
<dbReference type="Gene3D" id="3.20.20.70">
    <property type="entry name" value="Aldolase class I"/>
    <property type="match status" value="1"/>
</dbReference>
<feature type="domain" description="Protein kinase" evidence="3">
    <location>
        <begin position="45"/>
        <end position="310"/>
    </location>
</feature>
<sequence>MPERIRTSRRVPSFEYELFEGDPEHLRTVVATPTQTRPWIDPASLKLKHRIGRGPFGDVWLATHHQSADDFDEYHEVAVKMLHPLKEEHMQKFVQKFEELFLKCRELQGVCWLHGVSIVNGKICITMKFYEGSVDDKMAKSKGGKLPLPDILRYGIQLAKGIRQLHSIGLLVLNLKPSNFLLNDHDQLVLGDFGIPYLLLGIQLSDSDMALRLGTPNYMAPEQWEPDVRGPLSLETDMWGFGCSMVEMLTGVQPWFGKSIEEIYQLVVIKKEKPHIPIDLPPALENVINGCFEYDLRNRPLVSDILHAFESSQNADNSDGGWIGLGSRPNKEKSVVSGYTTWHLAKDRLQVGDMVRSRSPLNARRPQTMDVREGTVVGLDDDADKYGFVLVKVPGMHKPLRVQESTLQRVTSGLAPGDWVRLKEENNNHSPVGVLHVVQRDGTVAVGFIGLGTLWIGKSSQLQMAKAYYVGQFVRLKANVFTPRFEWPRKRGGAWATGRISEVLPNGCLVVEFPGRFVLGNQPNKFLADPAEVESVSFDSCPGVVEKYQHVEDFHWAVRPLAIALAVFTAMKLTVSVGCCASARLKKVRRNGQDGHAGEKAGWRQRIFRDGVTTAGSTRGIWFLKHQHFLQAESGIKALADYVHSKGLKLRIYSDAGNYREKNDGGKQKEIGKKFKEKEVCNDIDDITDRLQRMNITKRQTSKSVSGHENEENEVTCHETIHFSGSPDTCLSFTSCSPKQRKLPCKETESELSRAKHGFWRQEQKSRAAKLQKQLKARRELESLIEEQLNRFHAQYNQANVPRHLADVAQLLMPQWAAPQELAILSWLGDWRPSAILELLRCLAPSFPSHSTAMEQALSQLINEISVEEAVIDEEMAEIQATCVYYLPFAPGNSSRSGGSALQGIRAEFKKIAGVITKAQKLRFKTLELVVEKVLNQTDAAEFLVAFSGVQDAIHQFAEYQRLRKGPVTVTVKPQDAVETSNSKQRKIHLKDKSQDVLEPSKQPRIHLKDRNSPREKTSLIIDQERSGPGGAIQEFEEQQGLRKGPATVSVKSEDVVDTSNQPNIHIEDRTNYRKKTSLSLEQEKSSLDIEDAINHIKQQEGLPKGPISLFVKFQDLVETSKPPNST</sequence>
<dbReference type="CDD" id="cd14014">
    <property type="entry name" value="STKc_PknB_like"/>
    <property type="match status" value="1"/>
</dbReference>
<keyword evidence="6" id="KW-1185">Reference proteome</keyword>
<evidence type="ECO:0008006" key="7">
    <source>
        <dbReference type="Google" id="ProtNLM"/>
    </source>
</evidence>
<dbReference type="Pfam" id="PF07714">
    <property type="entry name" value="PK_Tyr_Ser-Thr"/>
    <property type="match status" value="1"/>
</dbReference>
<dbReference type="InterPro" id="IPR011009">
    <property type="entry name" value="Kinase-like_dom_sf"/>
</dbReference>
<comment type="caution">
    <text evidence="5">The sequence shown here is derived from an EMBL/GenBank/DDBJ whole genome shotgun (WGS) entry which is preliminary data.</text>
</comment>
<dbReference type="PROSITE" id="PS50011">
    <property type="entry name" value="PROTEIN_KINASE_DOM"/>
    <property type="match status" value="1"/>
</dbReference>
<dbReference type="AlphaFoldDB" id="A0A1R3K2R0"/>
<dbReference type="InterPro" id="IPR053293">
    <property type="entry name" value="OCM_Kinase"/>
</dbReference>
<dbReference type="EMBL" id="AWUE01014779">
    <property type="protein sequence ID" value="OMP01375.1"/>
    <property type="molecule type" value="Genomic_DNA"/>
</dbReference>
<dbReference type="PANTHER" id="PTHR47209">
    <property type="entry name" value="OS06G0639500 PROTEIN"/>
    <property type="match status" value="1"/>
</dbReference>
<feature type="region of interest" description="Disordered" evidence="2">
    <location>
        <begin position="976"/>
        <end position="1016"/>
    </location>
</feature>
<dbReference type="InterPro" id="IPR000719">
    <property type="entry name" value="Prot_kinase_dom"/>
</dbReference>
<dbReference type="InterPro" id="IPR025422">
    <property type="entry name" value="TGA_domain"/>
</dbReference>
<reference evidence="6" key="1">
    <citation type="submission" date="2013-09" db="EMBL/GenBank/DDBJ databases">
        <title>Corchorus olitorius genome sequencing.</title>
        <authorList>
            <person name="Alam M."/>
            <person name="Haque M.S."/>
            <person name="Islam M.S."/>
            <person name="Emdad E.M."/>
            <person name="Islam M.M."/>
            <person name="Ahmed B."/>
            <person name="Halim A."/>
            <person name="Hossen Q.M.M."/>
            <person name="Hossain M.Z."/>
            <person name="Ahmed R."/>
            <person name="Khan M.M."/>
            <person name="Islam R."/>
            <person name="Rashid M.M."/>
            <person name="Khan S.A."/>
            <person name="Rahman M.S."/>
            <person name="Alam M."/>
            <person name="Yahiya A.S."/>
            <person name="Khan M.S."/>
            <person name="Azam M.S."/>
            <person name="Haque T."/>
            <person name="Lashkar M.Z.H."/>
            <person name="Akhand A.I."/>
            <person name="Morshed G."/>
            <person name="Roy S."/>
            <person name="Uddin K.S."/>
            <person name="Rabeya T."/>
            <person name="Hossain A.S."/>
            <person name="Chowdhury A."/>
            <person name="Snigdha A.R."/>
            <person name="Mortoza M.S."/>
            <person name="Matin S.A."/>
            <person name="Hoque S.M.E."/>
            <person name="Islam M.K."/>
            <person name="Roy D.K."/>
            <person name="Haider R."/>
            <person name="Moosa M.M."/>
            <person name="Elias S.M."/>
            <person name="Hasan A.M."/>
            <person name="Jahan S."/>
            <person name="Shafiuddin M."/>
            <person name="Mahmood N."/>
            <person name="Shommy N.S."/>
        </authorList>
    </citation>
    <scope>NUCLEOTIDE SEQUENCE [LARGE SCALE GENOMIC DNA]</scope>
    <source>
        <strain evidence="6">cv. O-4</strain>
    </source>
</reference>
<keyword evidence="1" id="KW-0175">Coiled coil</keyword>
<dbReference type="Pfam" id="PF14144">
    <property type="entry name" value="DOG1"/>
    <property type="match status" value="1"/>
</dbReference>
<evidence type="ECO:0000256" key="2">
    <source>
        <dbReference type="SAM" id="MobiDB-lite"/>
    </source>
</evidence>
<feature type="domain" description="DOG1" evidence="4">
    <location>
        <begin position="750"/>
        <end position="964"/>
    </location>
</feature>
<evidence type="ECO:0000259" key="3">
    <source>
        <dbReference type="PROSITE" id="PS50011"/>
    </source>
</evidence>
<dbReference type="PANTHER" id="PTHR47209:SF10">
    <property type="entry name" value="E3 UBIQUITIN-PROTEIN LIGASE KEG-LIKE"/>
    <property type="match status" value="1"/>
</dbReference>
<dbReference type="Gene3D" id="1.10.510.10">
    <property type="entry name" value="Transferase(Phosphotransferase) domain 1"/>
    <property type="match status" value="1"/>
</dbReference>
<feature type="compositionally biased region" description="Basic and acidic residues" evidence="2">
    <location>
        <begin position="1007"/>
        <end position="1016"/>
    </location>
</feature>
<gene>
    <name evidence="5" type="ORF">COLO4_11933</name>
</gene>
<dbReference type="OrthoDB" id="4062651at2759"/>
<feature type="coiled-coil region" evidence="1">
    <location>
        <begin position="761"/>
        <end position="791"/>
    </location>
</feature>
<evidence type="ECO:0000313" key="5">
    <source>
        <dbReference type="EMBL" id="OMP01375.1"/>
    </source>
</evidence>
<dbReference type="GO" id="GO:0043565">
    <property type="term" value="F:sequence-specific DNA binding"/>
    <property type="evidence" value="ECO:0007669"/>
    <property type="project" value="InterPro"/>
</dbReference>
<dbReference type="InterPro" id="IPR001245">
    <property type="entry name" value="Ser-Thr/Tyr_kinase_cat_dom"/>
</dbReference>
<dbReference type="Gene3D" id="3.30.200.20">
    <property type="entry name" value="Phosphorylase Kinase, domain 1"/>
    <property type="match status" value="1"/>
</dbReference>